<evidence type="ECO:0000256" key="4">
    <source>
        <dbReference type="ARBA" id="ARBA00022452"/>
    </source>
</evidence>
<dbReference type="Pfam" id="PF02321">
    <property type="entry name" value="OEP"/>
    <property type="match status" value="1"/>
</dbReference>
<keyword evidence="3" id="KW-0813">Transport</keyword>
<name>A0A0K1EH33_CHOCO</name>
<keyword evidence="9" id="KW-0732">Signal</keyword>
<dbReference type="GO" id="GO:1990281">
    <property type="term" value="C:efflux pump complex"/>
    <property type="evidence" value="ECO:0007669"/>
    <property type="project" value="TreeGrafter"/>
</dbReference>
<keyword evidence="7" id="KW-0998">Cell outer membrane</keyword>
<evidence type="ECO:0000313" key="10">
    <source>
        <dbReference type="EMBL" id="AKT40171.1"/>
    </source>
</evidence>
<comment type="similarity">
    <text evidence="2">Belongs to the outer membrane factor (OMF) (TC 1.B.17) family.</text>
</comment>
<evidence type="ECO:0000256" key="3">
    <source>
        <dbReference type="ARBA" id="ARBA00022448"/>
    </source>
</evidence>
<feature type="signal peptide" evidence="9">
    <location>
        <begin position="1"/>
        <end position="33"/>
    </location>
</feature>
<feature type="chain" id="PRO_5005459444" evidence="9">
    <location>
        <begin position="34"/>
        <end position="541"/>
    </location>
</feature>
<dbReference type="GO" id="GO:0015288">
    <property type="term" value="F:porin activity"/>
    <property type="evidence" value="ECO:0007669"/>
    <property type="project" value="TreeGrafter"/>
</dbReference>
<evidence type="ECO:0000256" key="5">
    <source>
        <dbReference type="ARBA" id="ARBA00022692"/>
    </source>
</evidence>
<proteinExistence type="inferred from homology"/>
<accession>A0A0K1EH33</accession>
<dbReference type="PANTHER" id="PTHR30026">
    <property type="entry name" value="OUTER MEMBRANE PROTEIN TOLC"/>
    <property type="match status" value="1"/>
</dbReference>
<dbReference type="RefSeq" id="WP_050432143.1">
    <property type="nucleotide sequence ID" value="NZ_CP012159.1"/>
</dbReference>
<dbReference type="Proteomes" id="UP000067626">
    <property type="component" value="Chromosome"/>
</dbReference>
<reference evidence="10 11" key="1">
    <citation type="submission" date="2015-07" db="EMBL/GenBank/DDBJ databases">
        <title>Genome analysis of myxobacterium Chondromyces crocatus Cm c5 reveals a high potential for natural compound synthesis and the genetic basis for the loss of fruiting body formation.</title>
        <authorList>
            <person name="Zaburannyi N."/>
            <person name="Bunk B."/>
            <person name="Maier J."/>
            <person name="Overmann J."/>
            <person name="Mueller R."/>
        </authorList>
    </citation>
    <scope>NUCLEOTIDE SEQUENCE [LARGE SCALE GENOMIC DNA]</scope>
    <source>
        <strain evidence="10 11">Cm c5</strain>
    </source>
</reference>
<evidence type="ECO:0000313" key="11">
    <source>
        <dbReference type="Proteomes" id="UP000067626"/>
    </source>
</evidence>
<protein>
    <submittedName>
        <fullName evidence="10">Outer membrane efflux protein</fullName>
    </submittedName>
</protein>
<dbReference type="GO" id="GO:0009279">
    <property type="term" value="C:cell outer membrane"/>
    <property type="evidence" value="ECO:0007669"/>
    <property type="project" value="UniProtKB-SubCell"/>
</dbReference>
<dbReference type="PANTHER" id="PTHR30026:SF21">
    <property type="entry name" value="SLR1270 PROTEIN"/>
    <property type="match status" value="1"/>
</dbReference>
<gene>
    <name evidence="10" type="ORF">CMC5_043240</name>
</gene>
<dbReference type="EMBL" id="CP012159">
    <property type="protein sequence ID" value="AKT40171.1"/>
    <property type="molecule type" value="Genomic_DNA"/>
</dbReference>
<dbReference type="InterPro" id="IPR051906">
    <property type="entry name" value="TolC-like"/>
</dbReference>
<organism evidence="10 11">
    <name type="scientific">Chondromyces crocatus</name>
    <dbReference type="NCBI Taxonomy" id="52"/>
    <lineage>
        <taxon>Bacteria</taxon>
        <taxon>Pseudomonadati</taxon>
        <taxon>Myxococcota</taxon>
        <taxon>Polyangia</taxon>
        <taxon>Polyangiales</taxon>
        <taxon>Polyangiaceae</taxon>
        <taxon>Chondromyces</taxon>
    </lineage>
</organism>
<evidence type="ECO:0000256" key="7">
    <source>
        <dbReference type="ARBA" id="ARBA00023237"/>
    </source>
</evidence>
<dbReference type="SUPFAM" id="SSF56954">
    <property type="entry name" value="Outer membrane efflux proteins (OEP)"/>
    <property type="match status" value="1"/>
</dbReference>
<dbReference type="OrthoDB" id="5515282at2"/>
<dbReference type="GO" id="GO:0015562">
    <property type="term" value="F:efflux transmembrane transporter activity"/>
    <property type="evidence" value="ECO:0007669"/>
    <property type="project" value="InterPro"/>
</dbReference>
<keyword evidence="6" id="KW-0472">Membrane</keyword>
<evidence type="ECO:0000256" key="9">
    <source>
        <dbReference type="SAM" id="SignalP"/>
    </source>
</evidence>
<comment type="subcellular location">
    <subcellularLocation>
        <location evidence="1">Cell outer membrane</location>
    </subcellularLocation>
</comment>
<keyword evidence="5" id="KW-0812">Transmembrane</keyword>
<dbReference type="Gene3D" id="1.20.1600.10">
    <property type="entry name" value="Outer membrane efflux proteins (OEP)"/>
    <property type="match status" value="1"/>
</dbReference>
<evidence type="ECO:0000256" key="1">
    <source>
        <dbReference type="ARBA" id="ARBA00004442"/>
    </source>
</evidence>
<sequence length="541" mass="57499">MKDFAASSRRFSRTAPSLAVSVTVAVFTSLAHAQPAPAQPEPAAPAAPAATQAGPAVAPAAPSRPDPVEAALAPRPGGTTPEQVAQAAVRVRPSLRVKQAELQQASAKVDQALVSYFPKITLGASFSYQNPVVNSLGTGPTNVATVVAQGGGTNAPQGPITVGPCDGDPSTNCLQVGGTPAQVLAVPAQSFEFPVITNTYQLTAGISVPISDYILRLAQGYSAAAHSVNSKKLEVQAEELTIAADAKIAFFNWVRAKGNQVVAKEAVAQAQAHLEDAKRAYEVGRLSRVDVLRLEAQVASADQVVAETSAMLSVAEEQIRIAVNAPADRRFEIGIDVMAASTEPPSDSLQTLQQEALRKRLEIRALDETIYSLKDVESVTRAGYMPRIDATANVLYANPNPRVFPMTQDFRATWDAGVRLTWTVNDTFSNIGAMAEARGRTAQIQAQKTVLRDGLRLEVASAYNDVLNASSRINSAERQLAAAEETMRVRAELFRAGRATSVEVVDAETELTRARLAQLDGRIGILVARTRLEHAVGRDIK</sequence>
<dbReference type="STRING" id="52.CMC5_043240"/>
<dbReference type="KEGG" id="ccro:CMC5_043240"/>
<keyword evidence="11" id="KW-1185">Reference proteome</keyword>
<dbReference type="InterPro" id="IPR003423">
    <property type="entry name" value="OMP_efflux"/>
</dbReference>
<evidence type="ECO:0000256" key="2">
    <source>
        <dbReference type="ARBA" id="ARBA00007613"/>
    </source>
</evidence>
<dbReference type="AlphaFoldDB" id="A0A0K1EH33"/>
<evidence type="ECO:0000256" key="6">
    <source>
        <dbReference type="ARBA" id="ARBA00023136"/>
    </source>
</evidence>
<feature type="compositionally biased region" description="Low complexity" evidence="8">
    <location>
        <begin position="46"/>
        <end position="63"/>
    </location>
</feature>
<feature type="region of interest" description="Disordered" evidence="8">
    <location>
        <begin position="33"/>
        <end position="84"/>
    </location>
</feature>
<evidence type="ECO:0000256" key="8">
    <source>
        <dbReference type="SAM" id="MobiDB-lite"/>
    </source>
</evidence>
<keyword evidence="4" id="KW-1134">Transmembrane beta strand</keyword>